<keyword evidence="2" id="KW-1185">Reference proteome</keyword>
<sequence>MASSSAVFATTFQASAEADGGARIGARLESARQVVEARFLEAGDVLSRAVDGVGALIAGLDAIRTNLDAETVTATTGELAQAAATLKSLPDSLDARRQRVGELVKFSDGLAGRIAEMRQHLAYLRVFAINIKITSGGIAAAGPEFAIFAQEIYDCIEMGGAQLDALNNDLTGLDQTLRGALAHEQNLARSCANLLPAVPDALTASATAIAGHHGRIASVAVSVAVLARDVQKKVGGGLAALQIGDITRQRIEHVQAGLGFLNGADEIATLAPEPRQRAQAFVHRLLGAQLAAMAEDFHREVARIGHNVVGMAADATELLRLRDLASGQTGQSETNFLRDLEGNVGQALDLVGDMTAGERAAETVSRSAAVSARELTERIAGIQNIRADVQMMALNTTLKCSRIGETGKPLGVIAVELRQHAIHLEKSAAQTTSSLEGLFDAAEALGQGETQGLGRAAAAAAVLSGAVARIGKAGDGVDSALTAAARQGADVVDMLRRAAERFDFHKQIGSVLDDAANQLLDMAGEDEIPTDDIAHALRPLLDRLARQYTMAQEREVHRSLTEGLATVEASAPAAPVVEDEDDVLF</sequence>
<comment type="caution">
    <text evidence="1">The sequence shown here is derived from an EMBL/GenBank/DDBJ whole genome shotgun (WGS) entry which is preliminary data.</text>
</comment>
<protein>
    <recommendedName>
        <fullName evidence="3">Methyl-accepting chemotaxis protein</fullName>
    </recommendedName>
</protein>
<name>A0ABU1N3P5_9CAUL</name>
<gene>
    <name evidence="1" type="ORF">J2800_003319</name>
</gene>
<reference evidence="1 2" key="1">
    <citation type="submission" date="2023-07" db="EMBL/GenBank/DDBJ databases">
        <title>Sorghum-associated microbial communities from plants grown in Nebraska, USA.</title>
        <authorList>
            <person name="Schachtman D."/>
        </authorList>
    </citation>
    <scope>NUCLEOTIDE SEQUENCE [LARGE SCALE GENOMIC DNA]</scope>
    <source>
        <strain evidence="1 2">DS2154</strain>
    </source>
</reference>
<evidence type="ECO:0000313" key="2">
    <source>
        <dbReference type="Proteomes" id="UP001262754"/>
    </source>
</evidence>
<dbReference type="Gene3D" id="1.10.287.950">
    <property type="entry name" value="Methyl-accepting chemotaxis protein"/>
    <property type="match status" value="1"/>
</dbReference>
<dbReference type="SUPFAM" id="SSF58104">
    <property type="entry name" value="Methyl-accepting chemotaxis protein (MCP) signaling domain"/>
    <property type="match status" value="1"/>
</dbReference>
<dbReference type="Proteomes" id="UP001262754">
    <property type="component" value="Unassembled WGS sequence"/>
</dbReference>
<evidence type="ECO:0008006" key="3">
    <source>
        <dbReference type="Google" id="ProtNLM"/>
    </source>
</evidence>
<organism evidence="1 2">
    <name type="scientific">Caulobacter rhizosphaerae</name>
    <dbReference type="NCBI Taxonomy" id="2010972"/>
    <lineage>
        <taxon>Bacteria</taxon>
        <taxon>Pseudomonadati</taxon>
        <taxon>Pseudomonadota</taxon>
        <taxon>Alphaproteobacteria</taxon>
        <taxon>Caulobacterales</taxon>
        <taxon>Caulobacteraceae</taxon>
        <taxon>Caulobacter</taxon>
    </lineage>
</organism>
<accession>A0ABU1N3P5</accession>
<dbReference type="EMBL" id="JAVDRL010000009">
    <property type="protein sequence ID" value="MDR6532561.1"/>
    <property type="molecule type" value="Genomic_DNA"/>
</dbReference>
<evidence type="ECO:0000313" key="1">
    <source>
        <dbReference type="EMBL" id="MDR6532561.1"/>
    </source>
</evidence>
<proteinExistence type="predicted"/>